<protein>
    <submittedName>
        <fullName evidence="1">Uncharacterized protein</fullName>
    </submittedName>
</protein>
<dbReference type="AlphaFoldDB" id="A0A8S1E8R5"/>
<comment type="caution">
    <text evidence="1">The sequence shown here is derived from an EMBL/GenBank/DDBJ whole genome shotgun (WGS) entry which is preliminary data.</text>
</comment>
<dbReference type="Proteomes" id="UP000494165">
    <property type="component" value="Unassembled WGS sequence"/>
</dbReference>
<name>A0A8S1E8R5_9INSE</name>
<accession>A0A8S1E8R5</accession>
<reference evidence="1 2" key="1">
    <citation type="submission" date="2020-04" db="EMBL/GenBank/DDBJ databases">
        <authorList>
            <person name="Alioto T."/>
            <person name="Alioto T."/>
            <person name="Gomez Garrido J."/>
        </authorList>
    </citation>
    <scope>NUCLEOTIDE SEQUENCE [LARGE SCALE GENOMIC DNA]</scope>
</reference>
<proteinExistence type="predicted"/>
<keyword evidence="2" id="KW-1185">Reference proteome</keyword>
<dbReference type="EMBL" id="CADEPI010001237">
    <property type="protein sequence ID" value="CAB3389122.1"/>
    <property type="molecule type" value="Genomic_DNA"/>
</dbReference>
<gene>
    <name evidence="1" type="ORF">CLODIP_2_CD05801</name>
</gene>
<organism evidence="1 2">
    <name type="scientific">Cloeon dipterum</name>
    <dbReference type="NCBI Taxonomy" id="197152"/>
    <lineage>
        <taxon>Eukaryota</taxon>
        <taxon>Metazoa</taxon>
        <taxon>Ecdysozoa</taxon>
        <taxon>Arthropoda</taxon>
        <taxon>Hexapoda</taxon>
        <taxon>Insecta</taxon>
        <taxon>Pterygota</taxon>
        <taxon>Palaeoptera</taxon>
        <taxon>Ephemeroptera</taxon>
        <taxon>Pisciforma</taxon>
        <taxon>Baetidae</taxon>
        <taxon>Cloeon</taxon>
    </lineage>
</organism>
<evidence type="ECO:0000313" key="1">
    <source>
        <dbReference type="EMBL" id="CAB3389122.1"/>
    </source>
</evidence>
<evidence type="ECO:0000313" key="2">
    <source>
        <dbReference type="Proteomes" id="UP000494165"/>
    </source>
</evidence>
<sequence>MKGQVSRPHYISTTHDSSIERDGSIKNAGTMPTWKTYQYFYTQHLASIKRDNLTDNNRPIVLVARTLHEGNWVPGYAINGVGYFVSKELQPFQTTNFQVLIDTFIEFKEFRGNYENVIVADDGVEESNRIKIGSFFINDMRFCGMVDNQNTCYINFNGQIHAKNAPKFQVIVEITPNRLRFRRYRF</sequence>